<comment type="catalytic activity">
    <reaction evidence="1">
        <text>ATP + H2O = ADP + phosphate + H(+)</text>
        <dbReference type="Rhea" id="RHEA:13065"/>
        <dbReference type="ChEBI" id="CHEBI:15377"/>
        <dbReference type="ChEBI" id="CHEBI:15378"/>
        <dbReference type="ChEBI" id="CHEBI:30616"/>
        <dbReference type="ChEBI" id="CHEBI:43474"/>
        <dbReference type="ChEBI" id="CHEBI:456216"/>
        <dbReference type="EC" id="5.6.2.3"/>
    </reaction>
</comment>
<comment type="caution">
    <text evidence="4">The sequence shown here is derived from an EMBL/GenBank/DDBJ whole genome shotgun (WGS) entry which is preliminary data.</text>
</comment>
<dbReference type="GO" id="GO:0000723">
    <property type="term" value="P:telomere maintenance"/>
    <property type="evidence" value="ECO:0007669"/>
    <property type="project" value="InterPro"/>
</dbReference>
<dbReference type="GO" id="GO:0005524">
    <property type="term" value="F:ATP binding"/>
    <property type="evidence" value="ECO:0007669"/>
    <property type="project" value="UniProtKB-KW"/>
</dbReference>
<sequence>MATALNRPLLPFGGTNMIFAGDFAQLPPAIGGENVSLYSHTIGSSSSDQQASIGKYLWHQVNTVVLLKRNCQQTGNSEKDVKFRKALENMRYKQCTTEDITFLRSLISDPSNNSRSVDNPRFRNTSIILTYNKHKDVPNELGTKRFAAETGQTLVQFFSEDEEVVFDEPPSKTHDRKHKWRKATKHKIDNQVQ</sequence>
<proteinExistence type="inferred from homology"/>
<evidence type="ECO:0000256" key="1">
    <source>
        <dbReference type="RuleBase" id="RU363044"/>
    </source>
</evidence>
<dbReference type="GO" id="GO:0043139">
    <property type="term" value="F:5'-3' DNA helicase activity"/>
    <property type="evidence" value="ECO:0007669"/>
    <property type="project" value="UniProtKB-EC"/>
</dbReference>
<dbReference type="AlphaFoldDB" id="A0A8H5CZA9"/>
<evidence type="ECO:0000259" key="3">
    <source>
        <dbReference type="Pfam" id="PF05970"/>
    </source>
</evidence>
<gene>
    <name evidence="4" type="ORF">D9758_010326</name>
</gene>
<dbReference type="GO" id="GO:0006310">
    <property type="term" value="P:DNA recombination"/>
    <property type="evidence" value="ECO:0007669"/>
    <property type="project" value="UniProtKB-KW"/>
</dbReference>
<keyword evidence="5" id="KW-1185">Reference proteome</keyword>
<organism evidence="4 5">
    <name type="scientific">Tetrapyrgos nigripes</name>
    <dbReference type="NCBI Taxonomy" id="182062"/>
    <lineage>
        <taxon>Eukaryota</taxon>
        <taxon>Fungi</taxon>
        <taxon>Dikarya</taxon>
        <taxon>Basidiomycota</taxon>
        <taxon>Agaricomycotina</taxon>
        <taxon>Agaricomycetes</taxon>
        <taxon>Agaricomycetidae</taxon>
        <taxon>Agaricales</taxon>
        <taxon>Marasmiineae</taxon>
        <taxon>Marasmiaceae</taxon>
        <taxon>Tetrapyrgos</taxon>
    </lineage>
</organism>
<name>A0A8H5CZA9_9AGAR</name>
<feature type="domain" description="DNA helicase Pif1-like DEAD-box helicase" evidence="3">
    <location>
        <begin position="11"/>
        <end position="95"/>
    </location>
</feature>
<dbReference type="GO" id="GO:0006281">
    <property type="term" value="P:DNA repair"/>
    <property type="evidence" value="ECO:0007669"/>
    <property type="project" value="UniProtKB-KW"/>
</dbReference>
<accession>A0A8H5CZA9</accession>
<dbReference type="InterPro" id="IPR010285">
    <property type="entry name" value="DNA_helicase_pif1-like_DEAD"/>
</dbReference>
<keyword evidence="1" id="KW-0067">ATP-binding</keyword>
<keyword evidence="1" id="KW-0347">Helicase</keyword>
<keyword evidence="1" id="KW-0378">Hydrolase</keyword>
<dbReference type="EMBL" id="JAACJM010000073">
    <property type="protein sequence ID" value="KAF5350751.1"/>
    <property type="molecule type" value="Genomic_DNA"/>
</dbReference>
<feature type="region of interest" description="Disordered" evidence="2">
    <location>
        <begin position="166"/>
        <end position="193"/>
    </location>
</feature>
<keyword evidence="1" id="KW-0227">DNA damage</keyword>
<dbReference type="OrthoDB" id="432234at2759"/>
<dbReference type="Pfam" id="PF05970">
    <property type="entry name" value="PIF1"/>
    <property type="match status" value="1"/>
</dbReference>
<dbReference type="Proteomes" id="UP000559256">
    <property type="component" value="Unassembled WGS sequence"/>
</dbReference>
<keyword evidence="1" id="KW-0234">DNA repair</keyword>
<evidence type="ECO:0000256" key="2">
    <source>
        <dbReference type="SAM" id="MobiDB-lite"/>
    </source>
</evidence>
<feature type="compositionally biased region" description="Basic residues" evidence="2">
    <location>
        <begin position="174"/>
        <end position="185"/>
    </location>
</feature>
<comment type="similarity">
    <text evidence="1">Belongs to the helicase family.</text>
</comment>
<dbReference type="EC" id="5.6.2.3" evidence="1"/>
<keyword evidence="1" id="KW-0547">Nucleotide-binding</keyword>
<keyword evidence="1" id="KW-0233">DNA recombination</keyword>
<dbReference type="GO" id="GO:0016787">
    <property type="term" value="F:hydrolase activity"/>
    <property type="evidence" value="ECO:0007669"/>
    <property type="project" value="UniProtKB-KW"/>
</dbReference>
<comment type="cofactor">
    <cofactor evidence="1">
        <name>Mg(2+)</name>
        <dbReference type="ChEBI" id="CHEBI:18420"/>
    </cofactor>
</comment>
<evidence type="ECO:0000313" key="4">
    <source>
        <dbReference type="EMBL" id="KAF5350751.1"/>
    </source>
</evidence>
<evidence type="ECO:0000313" key="5">
    <source>
        <dbReference type="Proteomes" id="UP000559256"/>
    </source>
</evidence>
<reference evidence="4 5" key="1">
    <citation type="journal article" date="2020" name="ISME J.">
        <title>Uncovering the hidden diversity of litter-decomposition mechanisms in mushroom-forming fungi.</title>
        <authorList>
            <person name="Floudas D."/>
            <person name="Bentzer J."/>
            <person name="Ahren D."/>
            <person name="Johansson T."/>
            <person name="Persson P."/>
            <person name="Tunlid A."/>
        </authorList>
    </citation>
    <scope>NUCLEOTIDE SEQUENCE [LARGE SCALE GENOMIC DNA]</scope>
    <source>
        <strain evidence="4 5">CBS 291.85</strain>
    </source>
</reference>
<protein>
    <recommendedName>
        <fullName evidence="1">ATP-dependent DNA helicase</fullName>
        <ecNumber evidence="1">5.6.2.3</ecNumber>
    </recommendedName>
</protein>